<evidence type="ECO:0000313" key="3">
    <source>
        <dbReference type="Proteomes" id="UP000005289"/>
    </source>
</evidence>
<gene>
    <name evidence="2" type="ORF">THITH_17275</name>
</gene>
<dbReference type="AlphaFoldDB" id="W0DPE8"/>
<organism evidence="2 3">
    <name type="scientific">Thioalkalivibrio paradoxus ARh 1</name>
    <dbReference type="NCBI Taxonomy" id="713585"/>
    <lineage>
        <taxon>Bacteria</taxon>
        <taxon>Pseudomonadati</taxon>
        <taxon>Pseudomonadota</taxon>
        <taxon>Gammaproteobacteria</taxon>
        <taxon>Chromatiales</taxon>
        <taxon>Ectothiorhodospiraceae</taxon>
        <taxon>Thioalkalivibrio</taxon>
    </lineage>
</organism>
<name>W0DPE8_9GAMM</name>
<evidence type="ECO:0000313" key="2">
    <source>
        <dbReference type="EMBL" id="AHF00332.1"/>
    </source>
</evidence>
<dbReference type="STRING" id="713585.THITH_17275"/>
<dbReference type="HOGENOM" id="CLU_1991660_0_0_6"/>
<accession>W0DPE8</accession>
<evidence type="ECO:0000256" key="1">
    <source>
        <dbReference type="SAM" id="MobiDB-lite"/>
    </source>
</evidence>
<keyword evidence="3" id="KW-1185">Reference proteome</keyword>
<proteinExistence type="predicted"/>
<dbReference type="KEGG" id="tti:THITH_17275"/>
<reference evidence="2 3" key="1">
    <citation type="submission" date="2013-12" db="EMBL/GenBank/DDBJ databases">
        <authorList>
            <consortium name="DOE Joint Genome Institute"/>
            <person name="Muyzer G."/>
            <person name="Huntemann M."/>
            <person name="Han J."/>
            <person name="Chen A."/>
            <person name="Kyrpides N."/>
            <person name="Mavromatis K."/>
            <person name="Markowitz V."/>
            <person name="Palaniappan K."/>
            <person name="Ivanova N."/>
            <person name="Schaumberg A."/>
            <person name="Pati A."/>
            <person name="Liolios K."/>
            <person name="Nordberg H.P."/>
            <person name="Cantor M.N."/>
            <person name="Hua S.X."/>
            <person name="Woyke T."/>
        </authorList>
    </citation>
    <scope>NUCLEOTIDE SEQUENCE [LARGE SCALE GENOMIC DNA]</scope>
    <source>
        <strain evidence="2 3">ARh 1</strain>
    </source>
</reference>
<protein>
    <submittedName>
        <fullName evidence="2">Uncharacterized protein</fullName>
    </submittedName>
</protein>
<sequence>MCFDRALGTDFDPDRGSLMMTKRMWAVASALVLATAVTGSVQAGSNPTTQALHLASGPGVQGSPGDVWRQPPPAGGPDKVWGQMRPAQGAAGPQRFPGELFQGPPPGPDPRATRQFPGELFHGPR</sequence>
<feature type="region of interest" description="Disordered" evidence="1">
    <location>
        <begin position="42"/>
        <end position="125"/>
    </location>
</feature>
<dbReference type="EMBL" id="CP007029">
    <property type="protein sequence ID" value="AHF00332.1"/>
    <property type="molecule type" value="Genomic_DNA"/>
</dbReference>
<dbReference type="Proteomes" id="UP000005289">
    <property type="component" value="Chromosome"/>
</dbReference>
<feature type="compositionally biased region" description="Polar residues" evidence="1">
    <location>
        <begin position="42"/>
        <end position="51"/>
    </location>
</feature>